<dbReference type="InterPro" id="IPR027275">
    <property type="entry name" value="PRC-brl_dom"/>
</dbReference>
<dbReference type="PANTHER" id="PTHR36505:SF1">
    <property type="entry name" value="BLR1072 PROTEIN"/>
    <property type="match status" value="1"/>
</dbReference>
<accession>A0A9X0XCM2</accession>
<feature type="signal peptide" evidence="1">
    <location>
        <begin position="1"/>
        <end position="27"/>
    </location>
</feature>
<name>A0A9X0XCM2_9BURK</name>
<dbReference type="EMBL" id="JAERRA010000001">
    <property type="protein sequence ID" value="MBL0719395.1"/>
    <property type="molecule type" value="Genomic_DNA"/>
</dbReference>
<evidence type="ECO:0000259" key="2">
    <source>
        <dbReference type="Pfam" id="PF05239"/>
    </source>
</evidence>
<dbReference type="Proteomes" id="UP000643207">
    <property type="component" value="Unassembled WGS sequence"/>
</dbReference>
<evidence type="ECO:0000313" key="4">
    <source>
        <dbReference type="Proteomes" id="UP000643207"/>
    </source>
</evidence>
<evidence type="ECO:0000313" key="3">
    <source>
        <dbReference type="EMBL" id="MBL0719395.1"/>
    </source>
</evidence>
<dbReference type="Gene3D" id="2.30.30.240">
    <property type="entry name" value="PRC-barrel domain"/>
    <property type="match status" value="1"/>
</dbReference>
<organism evidence="3 4">
    <name type="scientific">Aquariibacter lacus</name>
    <dbReference type="NCBI Taxonomy" id="2801332"/>
    <lineage>
        <taxon>Bacteria</taxon>
        <taxon>Pseudomonadati</taxon>
        <taxon>Pseudomonadota</taxon>
        <taxon>Betaproteobacteria</taxon>
        <taxon>Burkholderiales</taxon>
        <taxon>Sphaerotilaceae</taxon>
        <taxon>Aquariibacter</taxon>
    </lineage>
</organism>
<feature type="chain" id="PRO_5040762956" evidence="1">
    <location>
        <begin position="28"/>
        <end position="228"/>
    </location>
</feature>
<dbReference type="RefSeq" id="WP_201824678.1">
    <property type="nucleotide sequence ID" value="NZ_JAERRA010000001.1"/>
</dbReference>
<dbReference type="PANTHER" id="PTHR36505">
    <property type="entry name" value="BLR1072 PROTEIN"/>
    <property type="match status" value="1"/>
</dbReference>
<dbReference type="InterPro" id="IPR011033">
    <property type="entry name" value="PRC_barrel-like_sf"/>
</dbReference>
<dbReference type="Pfam" id="PF05239">
    <property type="entry name" value="PRC"/>
    <property type="match status" value="1"/>
</dbReference>
<dbReference type="AlphaFoldDB" id="A0A9X0XCM2"/>
<sequence>MKRTLSRLSLATLIVAGAFGSMAPATAQVAGGSTSVDVSVSESTRLAMGWSVKKTLLGKTIYNDTGQKVGKVEDLIIAPDRNVSYVIVGAGGFVGIGRHDVAVPVSQIQDRAGKLVMAGATPDTIKGMPVFTYASDNTKRDAFIDAADKDIAKGRAALVTLDKRAAASLAEARAKIDVEITALQADVRGAEGKLAALKQASEARWHDFEAEVNAATARLRKTIDRALG</sequence>
<dbReference type="SUPFAM" id="SSF50346">
    <property type="entry name" value="PRC-barrel domain"/>
    <property type="match status" value="1"/>
</dbReference>
<keyword evidence="4" id="KW-1185">Reference proteome</keyword>
<comment type="caution">
    <text evidence="3">The sequence shown here is derived from an EMBL/GenBank/DDBJ whole genome shotgun (WGS) entry which is preliminary data.</text>
</comment>
<reference evidence="3 4" key="1">
    <citation type="submission" date="2021-01" db="EMBL/GenBank/DDBJ databases">
        <title>Piscinibacter sp. Jin2 Genome sequencing and assembly.</title>
        <authorList>
            <person name="Kim I."/>
        </authorList>
    </citation>
    <scope>NUCLEOTIDE SEQUENCE [LARGE SCALE GENOMIC DNA]</scope>
    <source>
        <strain evidence="3 4">Jin2</strain>
    </source>
</reference>
<feature type="domain" description="PRC-barrel" evidence="2">
    <location>
        <begin position="55"/>
        <end position="116"/>
    </location>
</feature>
<evidence type="ECO:0000256" key="1">
    <source>
        <dbReference type="SAM" id="SignalP"/>
    </source>
</evidence>
<gene>
    <name evidence="3" type="ORF">JI742_05765</name>
</gene>
<keyword evidence="1" id="KW-0732">Signal</keyword>
<protein>
    <submittedName>
        <fullName evidence="3">PRC-barrel domain-containing protein</fullName>
    </submittedName>
</protein>
<proteinExistence type="predicted"/>